<organism evidence="1 2">
    <name type="scientific">Prorocentrum cordatum</name>
    <dbReference type="NCBI Taxonomy" id="2364126"/>
    <lineage>
        <taxon>Eukaryota</taxon>
        <taxon>Sar</taxon>
        <taxon>Alveolata</taxon>
        <taxon>Dinophyceae</taxon>
        <taxon>Prorocentrales</taxon>
        <taxon>Prorocentraceae</taxon>
        <taxon>Prorocentrum</taxon>
    </lineage>
</organism>
<dbReference type="EMBL" id="CAUYUJ010020504">
    <property type="protein sequence ID" value="CAK0898776.1"/>
    <property type="molecule type" value="Genomic_DNA"/>
</dbReference>
<proteinExistence type="predicted"/>
<evidence type="ECO:0000313" key="2">
    <source>
        <dbReference type="Proteomes" id="UP001189429"/>
    </source>
</evidence>
<gene>
    <name evidence="1" type="ORF">PCOR1329_LOCUS76487</name>
</gene>
<protein>
    <submittedName>
        <fullName evidence="1">Uncharacterized protein</fullName>
    </submittedName>
</protein>
<evidence type="ECO:0000313" key="1">
    <source>
        <dbReference type="EMBL" id="CAK0898776.1"/>
    </source>
</evidence>
<keyword evidence="2" id="KW-1185">Reference proteome</keyword>
<comment type="caution">
    <text evidence="1">The sequence shown here is derived from an EMBL/GenBank/DDBJ whole genome shotgun (WGS) entry which is preliminary data.</text>
</comment>
<dbReference type="Proteomes" id="UP001189429">
    <property type="component" value="Unassembled WGS sequence"/>
</dbReference>
<reference evidence="1" key="1">
    <citation type="submission" date="2023-10" db="EMBL/GenBank/DDBJ databases">
        <authorList>
            <person name="Chen Y."/>
            <person name="Shah S."/>
            <person name="Dougan E. K."/>
            <person name="Thang M."/>
            <person name="Chan C."/>
        </authorList>
    </citation>
    <scope>NUCLEOTIDE SEQUENCE [LARGE SCALE GENOMIC DNA]</scope>
</reference>
<sequence>MPFLRMPRLLFGPEASLRPWCAWHAELLSLLGHSSMLDLRAAWRLAGGAPSDSFHLVMLATDTGLMLVNLGRSTMAPRSTHSASRWRAHSNSLENLDFSALQKAQKASEIAEYMQRTSDCIRPRALSLIGRSLGHGAMGQREGRESGWLDGRLPGVARKITTNKYLWLKHSQPNTFRIVTTMPEDRHEHNTPAVLAYLVRCESFNDPPTFMPPASGTSGPATSYSMAEHSLVEPSPRRLANRHTDQPLDKYCRNLPGNIAPPAWACATSASLAKDTCSLSMRLWKERLRKRQQKGRDSAELLLSRAGVLRRASEHSAERACVLKVKFRSVNYGTDRALQLFLRQRILNGSIASEDCQHMLVPDGPDVSGTLWEHKRPAGTELPGPPRSVTFELKHRHALQRAHRQVFLSPSMADGKGAFSTSAAAS</sequence>
<name>A0ABN9XGG0_9DINO</name>
<accession>A0ABN9XGG0</accession>